<organism evidence="11 12">
    <name type="scientific">Thiohalobacter thiocyanaticus</name>
    <dbReference type="NCBI Taxonomy" id="585455"/>
    <lineage>
        <taxon>Bacteria</taxon>
        <taxon>Pseudomonadati</taxon>
        <taxon>Pseudomonadota</taxon>
        <taxon>Gammaproteobacteria</taxon>
        <taxon>Thiohalobacterales</taxon>
        <taxon>Thiohalobacteraceae</taxon>
        <taxon>Thiohalobacter</taxon>
    </lineage>
</organism>
<dbReference type="RefSeq" id="WP_096366039.1">
    <property type="nucleotide sequence ID" value="NZ_AP018052.1"/>
</dbReference>
<gene>
    <name evidence="11" type="ORF">FOKN1_1491</name>
</gene>
<evidence type="ECO:0000256" key="9">
    <source>
        <dbReference type="NCBIfam" id="TIGR01400"/>
    </source>
</evidence>
<sequence>MATPLLLTTSQIAGWVGEFMWPFMRIGMMLMVMPVFGGRLVPERVRILTAVVIAAILVPVIPPVPAVDPLSAESVAISAQQLAIGMVMGFMLQLVFGALVIGGHAIAMSMGLGFASMVDPQNGVNVPVIGQYYVTLATLLFLVLDGHLILISVLAESFHQLPIAAHGLTRDTFLTLAHWGTQMFAGGVLIAVPALIALMLTNIAFGVVSRAAPQLNIFGVGFPVTLTFGFVVIYLTLSNLVPQFQVLLHDAFTLLGSLGAD</sequence>
<evidence type="ECO:0000256" key="1">
    <source>
        <dbReference type="ARBA" id="ARBA00002578"/>
    </source>
</evidence>
<dbReference type="NCBIfam" id="TIGR01400">
    <property type="entry name" value="fliR"/>
    <property type="match status" value="1"/>
</dbReference>
<keyword evidence="11" id="KW-0966">Cell projection</keyword>
<evidence type="ECO:0000256" key="4">
    <source>
        <dbReference type="ARBA" id="ARBA00022475"/>
    </source>
</evidence>
<dbReference type="GO" id="GO:0044780">
    <property type="term" value="P:bacterial-type flagellum assembly"/>
    <property type="evidence" value="ECO:0007669"/>
    <property type="project" value="UniProtKB-UniRule"/>
</dbReference>
<evidence type="ECO:0000256" key="2">
    <source>
        <dbReference type="ARBA" id="ARBA00009772"/>
    </source>
</evidence>
<dbReference type="InterPro" id="IPR002010">
    <property type="entry name" value="T3SS_IM_R"/>
</dbReference>
<evidence type="ECO:0000256" key="10">
    <source>
        <dbReference type="RuleBase" id="RU362071"/>
    </source>
</evidence>
<comment type="subcellular location">
    <subcellularLocation>
        <location evidence="10">Cell membrane</location>
        <topology evidence="10">Multi-pass membrane protein</topology>
    </subcellularLocation>
    <subcellularLocation>
        <location evidence="10">Bacterial flagellum basal body</location>
    </subcellularLocation>
</comment>
<keyword evidence="6 10" id="KW-1133">Transmembrane helix</keyword>
<evidence type="ECO:0000313" key="12">
    <source>
        <dbReference type="Proteomes" id="UP000218765"/>
    </source>
</evidence>
<accession>A0A1Z4VQI9</accession>
<dbReference type="GO" id="GO:0009425">
    <property type="term" value="C:bacterial-type flagellum basal body"/>
    <property type="evidence" value="ECO:0007669"/>
    <property type="project" value="UniProtKB-SubCell"/>
</dbReference>
<feature type="transmembrane region" description="Helical" evidence="10">
    <location>
        <begin position="45"/>
        <end position="62"/>
    </location>
</feature>
<feature type="transmembrane region" description="Helical" evidence="10">
    <location>
        <begin position="82"/>
        <end position="112"/>
    </location>
</feature>
<dbReference type="EMBL" id="AP018052">
    <property type="protein sequence ID" value="BAZ93887.1"/>
    <property type="molecule type" value="Genomic_DNA"/>
</dbReference>
<keyword evidence="11" id="KW-0969">Cilium</keyword>
<dbReference type="PANTHER" id="PTHR30065">
    <property type="entry name" value="FLAGELLAR BIOSYNTHETIC PROTEIN FLIR"/>
    <property type="match status" value="1"/>
</dbReference>
<dbReference type="KEGG" id="ttc:FOKN1_1491"/>
<evidence type="ECO:0000256" key="6">
    <source>
        <dbReference type="ARBA" id="ARBA00022989"/>
    </source>
</evidence>
<evidence type="ECO:0000256" key="8">
    <source>
        <dbReference type="ARBA" id="ARBA00023143"/>
    </source>
</evidence>
<keyword evidence="11" id="KW-0282">Flagellum</keyword>
<keyword evidence="4 10" id="KW-1003">Cell membrane</keyword>
<dbReference type="PANTHER" id="PTHR30065:SF8">
    <property type="entry name" value="FLAGELLAR BIOSYNTHETIC PROTEIN FLIR"/>
    <property type="match status" value="1"/>
</dbReference>
<dbReference type="Proteomes" id="UP000218765">
    <property type="component" value="Chromosome"/>
</dbReference>
<evidence type="ECO:0000256" key="3">
    <source>
        <dbReference type="ARBA" id="ARBA00021717"/>
    </source>
</evidence>
<name>A0A1Z4VQI9_9GAMM</name>
<dbReference type="Pfam" id="PF01311">
    <property type="entry name" value="Bac_export_1"/>
    <property type="match status" value="1"/>
</dbReference>
<keyword evidence="12" id="KW-1185">Reference proteome</keyword>
<dbReference type="GO" id="GO:0005886">
    <property type="term" value="C:plasma membrane"/>
    <property type="evidence" value="ECO:0007669"/>
    <property type="project" value="UniProtKB-SubCell"/>
</dbReference>
<evidence type="ECO:0000256" key="5">
    <source>
        <dbReference type="ARBA" id="ARBA00022692"/>
    </source>
</evidence>
<reference evidence="11 12" key="1">
    <citation type="submission" date="2017-05" db="EMBL/GenBank/DDBJ databases">
        <title>Thiocyanate degradation by Thiohalobacter thiocyanaticus FOKN1.</title>
        <authorList>
            <person name="Oshiki M."/>
            <person name="Fukushima T."/>
            <person name="Kawano S."/>
            <person name="Nakagawa J."/>
        </authorList>
    </citation>
    <scope>NUCLEOTIDE SEQUENCE [LARGE SCALE GENOMIC DNA]</scope>
    <source>
        <strain evidence="11 12">FOKN1</strain>
    </source>
</reference>
<dbReference type="AlphaFoldDB" id="A0A1Z4VQI9"/>
<feature type="transmembrane region" description="Helical" evidence="10">
    <location>
        <begin position="215"/>
        <end position="237"/>
    </location>
</feature>
<dbReference type="GO" id="GO:0006605">
    <property type="term" value="P:protein targeting"/>
    <property type="evidence" value="ECO:0007669"/>
    <property type="project" value="UniProtKB-UniRule"/>
</dbReference>
<dbReference type="PRINTS" id="PR00953">
    <property type="entry name" value="TYPE3IMRPROT"/>
</dbReference>
<feature type="transmembrane region" description="Helical" evidence="10">
    <location>
        <begin position="132"/>
        <end position="155"/>
    </location>
</feature>
<proteinExistence type="inferred from homology"/>
<dbReference type="InterPro" id="IPR006303">
    <property type="entry name" value="FliR"/>
</dbReference>
<protein>
    <recommendedName>
        <fullName evidence="3 9">Flagellar biosynthetic protein FliR</fullName>
    </recommendedName>
</protein>
<feature type="transmembrane region" description="Helical" evidence="10">
    <location>
        <begin position="12"/>
        <end position="33"/>
    </location>
</feature>
<comment type="similarity">
    <text evidence="2 10">Belongs to the FliR/MopE/SpaR family.</text>
</comment>
<comment type="function">
    <text evidence="1 10">Role in flagellar biosynthesis.</text>
</comment>
<keyword evidence="5 10" id="KW-0812">Transmembrane</keyword>
<evidence type="ECO:0000256" key="7">
    <source>
        <dbReference type="ARBA" id="ARBA00023136"/>
    </source>
</evidence>
<keyword evidence="7 10" id="KW-0472">Membrane</keyword>
<feature type="transmembrane region" description="Helical" evidence="10">
    <location>
        <begin position="183"/>
        <end position="208"/>
    </location>
</feature>
<evidence type="ECO:0000313" key="11">
    <source>
        <dbReference type="EMBL" id="BAZ93887.1"/>
    </source>
</evidence>
<keyword evidence="8 10" id="KW-0975">Bacterial flagellum</keyword>
<dbReference type="OrthoDB" id="9797790at2"/>